<dbReference type="SMART" id="SM00100">
    <property type="entry name" value="cNMP"/>
    <property type="match status" value="1"/>
</dbReference>
<dbReference type="InterPro" id="IPR014710">
    <property type="entry name" value="RmlC-like_jellyroll"/>
</dbReference>
<accession>N6Z7P7</accession>
<dbReference type="Proteomes" id="UP000013232">
    <property type="component" value="Unassembled WGS sequence"/>
</dbReference>
<dbReference type="InterPro" id="IPR045269">
    <property type="entry name" value="Atg1-like"/>
</dbReference>
<dbReference type="InterPro" id="IPR008271">
    <property type="entry name" value="Ser/Thr_kinase_AS"/>
</dbReference>
<dbReference type="SUPFAM" id="SSF51206">
    <property type="entry name" value="cAMP-binding domain-like"/>
    <property type="match status" value="1"/>
</dbReference>
<dbReference type="Gene3D" id="1.10.510.10">
    <property type="entry name" value="Transferase(Phosphotransferase) domain 1"/>
    <property type="match status" value="1"/>
</dbReference>
<dbReference type="SMART" id="SM00220">
    <property type="entry name" value="S_TKc"/>
    <property type="match status" value="1"/>
</dbReference>
<dbReference type="PROSITE" id="PS00889">
    <property type="entry name" value="CNMP_BINDING_2"/>
    <property type="match status" value="1"/>
</dbReference>
<dbReference type="PROSITE" id="PS50011">
    <property type="entry name" value="PROTEIN_KINASE_DOM"/>
    <property type="match status" value="1"/>
</dbReference>
<dbReference type="EMBL" id="AMXE01000003">
    <property type="protein sequence ID" value="ENO90348.1"/>
    <property type="molecule type" value="Genomic_DNA"/>
</dbReference>
<proteinExistence type="predicted"/>
<dbReference type="GO" id="GO:0004674">
    <property type="term" value="F:protein serine/threonine kinase activity"/>
    <property type="evidence" value="ECO:0007669"/>
    <property type="project" value="InterPro"/>
</dbReference>
<dbReference type="AlphaFoldDB" id="N6Z7P7"/>
<dbReference type="SUPFAM" id="SSF56112">
    <property type="entry name" value="Protein kinase-like (PK-like)"/>
    <property type="match status" value="1"/>
</dbReference>
<dbReference type="InterPro" id="IPR011009">
    <property type="entry name" value="Kinase-like_dom_sf"/>
</dbReference>
<dbReference type="eggNOG" id="COG0515">
    <property type="taxonomic scope" value="Bacteria"/>
</dbReference>
<dbReference type="InterPro" id="IPR018490">
    <property type="entry name" value="cNMP-bd_dom_sf"/>
</dbReference>
<dbReference type="CDD" id="cd14014">
    <property type="entry name" value="STKc_PknB_like"/>
    <property type="match status" value="1"/>
</dbReference>
<evidence type="ECO:0000256" key="5">
    <source>
        <dbReference type="PROSITE-ProRule" id="PRU10141"/>
    </source>
</evidence>
<name>N6Z7P7_THAL4</name>
<dbReference type="Pfam" id="PF00027">
    <property type="entry name" value="cNMP_binding"/>
    <property type="match status" value="1"/>
</dbReference>
<evidence type="ECO:0000313" key="8">
    <source>
        <dbReference type="EMBL" id="ENO90348.1"/>
    </source>
</evidence>
<dbReference type="GO" id="GO:0030553">
    <property type="term" value="F:cGMP binding"/>
    <property type="evidence" value="ECO:0007669"/>
    <property type="project" value="UniProtKB-KW"/>
</dbReference>
<sequence>MPVERIGKYEIRRQLGEGATSVVFLAWDPFNLREVAIKRLRREVLSDRERGRLYRQLFLNESAFSGRLHHPHIVQIHDAAVTEDDAYVVMDYVPGGTLERLTRPGALAAFERIIEIVFKATRALDYAFHQGITHRDIKPANILLMAPEGSDIRISDFGAALVTARETTQISGVGSPAYMSPQQVREVPLDHRTDIYSLGVVMFELLTGHLPFESGNNYSLLYRIAHDTMPRPSELRPDVPEALDAIVRRATERDVEHRYQNWAEFSHDLALAFRNRSVEITRGSVPEAERFESLRAMHFFREFSDAELWEVIRVSQFSRVQTGTVIMKEDEGGDSICFIIDGEARVKKRGRLLNVLTAGECFGEIAVFSAAAGIRSASVEASTETRLVTLRAHALRRASDTCRMHFYKAFLEVLATRLSLASARIANL</sequence>
<comment type="caution">
    <text evidence="8">The sequence shown here is derived from an EMBL/GenBank/DDBJ whole genome shotgun (WGS) entry which is preliminary data.</text>
</comment>
<dbReference type="Gene3D" id="3.30.200.20">
    <property type="entry name" value="Phosphorylase Kinase, domain 1"/>
    <property type="match status" value="1"/>
</dbReference>
<dbReference type="InterPro" id="IPR017441">
    <property type="entry name" value="Protein_kinase_ATP_BS"/>
</dbReference>
<protein>
    <submittedName>
        <fullName evidence="8">Cyclic nucleotide-binding protein</fullName>
    </submittedName>
</protein>
<dbReference type="PANTHER" id="PTHR24348:SF68">
    <property type="entry name" value="SERINE_THREONINE-PROTEIN KINASE ATG1C"/>
    <property type="match status" value="1"/>
</dbReference>
<evidence type="ECO:0000259" key="7">
    <source>
        <dbReference type="PROSITE" id="PS50042"/>
    </source>
</evidence>
<dbReference type="PROSITE" id="PS00108">
    <property type="entry name" value="PROTEIN_KINASE_ST"/>
    <property type="match status" value="1"/>
</dbReference>
<evidence type="ECO:0000256" key="4">
    <source>
        <dbReference type="ARBA" id="ARBA00022992"/>
    </source>
</evidence>
<keyword evidence="4" id="KW-0142">cGMP-binding</keyword>
<dbReference type="PROSITE" id="PS50042">
    <property type="entry name" value="CNMP_BINDING_3"/>
    <property type="match status" value="1"/>
</dbReference>
<evidence type="ECO:0000256" key="1">
    <source>
        <dbReference type="ARBA" id="ARBA00022535"/>
    </source>
</evidence>
<evidence type="ECO:0000259" key="6">
    <source>
        <dbReference type="PROSITE" id="PS50011"/>
    </source>
</evidence>
<feature type="binding site" evidence="5">
    <location>
        <position position="38"/>
    </location>
    <ligand>
        <name>ATP</name>
        <dbReference type="ChEBI" id="CHEBI:30616"/>
    </ligand>
</feature>
<evidence type="ECO:0000256" key="3">
    <source>
        <dbReference type="ARBA" id="ARBA00022840"/>
    </source>
</evidence>
<keyword evidence="3 5" id="KW-0067">ATP-binding</keyword>
<keyword evidence="2 5" id="KW-0547">Nucleotide-binding</keyword>
<feature type="domain" description="Protein kinase" evidence="6">
    <location>
        <begin position="9"/>
        <end position="270"/>
    </location>
</feature>
<dbReference type="InterPro" id="IPR000595">
    <property type="entry name" value="cNMP-bd_dom"/>
</dbReference>
<dbReference type="CDD" id="cd00038">
    <property type="entry name" value="CAP_ED"/>
    <property type="match status" value="1"/>
</dbReference>
<dbReference type="STRING" id="1123367.GCA_000621305_01862"/>
<feature type="domain" description="Cyclic nucleotide-binding" evidence="7">
    <location>
        <begin position="299"/>
        <end position="397"/>
    </location>
</feature>
<dbReference type="GO" id="GO:0005524">
    <property type="term" value="F:ATP binding"/>
    <property type="evidence" value="ECO:0007669"/>
    <property type="project" value="UniProtKB-UniRule"/>
</dbReference>
<dbReference type="OrthoDB" id="9791419at2"/>
<dbReference type="PROSITE" id="PS00107">
    <property type="entry name" value="PROTEIN_KINASE_ATP"/>
    <property type="match status" value="1"/>
</dbReference>
<dbReference type="eggNOG" id="COG0664">
    <property type="taxonomic scope" value="Bacteria"/>
</dbReference>
<dbReference type="GO" id="GO:0005737">
    <property type="term" value="C:cytoplasm"/>
    <property type="evidence" value="ECO:0007669"/>
    <property type="project" value="TreeGrafter"/>
</dbReference>
<dbReference type="PANTHER" id="PTHR24348">
    <property type="entry name" value="SERINE/THREONINE-PROTEIN KINASE UNC-51-RELATED"/>
    <property type="match status" value="1"/>
</dbReference>
<dbReference type="InterPro" id="IPR000719">
    <property type="entry name" value="Prot_kinase_dom"/>
</dbReference>
<dbReference type="InterPro" id="IPR018488">
    <property type="entry name" value="cNMP-bd_CS"/>
</dbReference>
<keyword evidence="9" id="KW-1185">Reference proteome</keyword>
<dbReference type="Pfam" id="PF00069">
    <property type="entry name" value="Pkinase"/>
    <property type="match status" value="1"/>
</dbReference>
<gene>
    <name evidence="8" type="ORF">C666_01700</name>
</gene>
<organism evidence="8 9">
    <name type="scientific">Thauera linaloolentis (strain DSM 12138 / JCM 21573 / CCUG 41526 / CIP 105981 / IAM 15112 / NBRC 102519 / 47Lol)</name>
    <dbReference type="NCBI Taxonomy" id="1123367"/>
    <lineage>
        <taxon>Bacteria</taxon>
        <taxon>Pseudomonadati</taxon>
        <taxon>Pseudomonadota</taxon>
        <taxon>Betaproteobacteria</taxon>
        <taxon>Rhodocyclales</taxon>
        <taxon>Zoogloeaceae</taxon>
        <taxon>Thauera</taxon>
    </lineage>
</organism>
<dbReference type="Gene3D" id="2.60.120.10">
    <property type="entry name" value="Jelly Rolls"/>
    <property type="match status" value="1"/>
</dbReference>
<keyword evidence="1" id="KW-0140">cGMP</keyword>
<dbReference type="RefSeq" id="WP_004332957.1">
    <property type="nucleotide sequence ID" value="NZ_AMXE01000003.1"/>
</dbReference>
<evidence type="ECO:0000313" key="9">
    <source>
        <dbReference type="Proteomes" id="UP000013232"/>
    </source>
</evidence>
<reference evidence="8 9" key="1">
    <citation type="submission" date="2012-09" db="EMBL/GenBank/DDBJ databases">
        <title>Draft Genome Sequences of 6 Strains from Genus Thauera.</title>
        <authorList>
            <person name="Liu B."/>
            <person name="Shapleigh J.P."/>
            <person name="Frostegard A.H."/>
        </authorList>
    </citation>
    <scope>NUCLEOTIDE SEQUENCE [LARGE SCALE GENOMIC DNA]</scope>
    <source>
        <strain evidence="9">47Lol / DSM 12138</strain>
    </source>
</reference>
<evidence type="ECO:0000256" key="2">
    <source>
        <dbReference type="ARBA" id="ARBA00022741"/>
    </source>
</evidence>